<reference evidence="1" key="1">
    <citation type="submission" date="2014-12" db="EMBL/GenBank/DDBJ databases">
        <title>Insight into the proteome of Arion vulgaris.</title>
        <authorList>
            <person name="Aradska J."/>
            <person name="Bulat T."/>
            <person name="Smidak R."/>
            <person name="Sarate P."/>
            <person name="Gangsoo J."/>
            <person name="Sialana F."/>
            <person name="Bilban M."/>
            <person name="Lubec G."/>
        </authorList>
    </citation>
    <scope>NUCLEOTIDE SEQUENCE</scope>
    <source>
        <tissue evidence="1">Skin</tissue>
    </source>
</reference>
<gene>
    <name evidence="1" type="primary">ORF30367</name>
</gene>
<organism evidence="1">
    <name type="scientific">Arion vulgaris</name>
    <dbReference type="NCBI Taxonomy" id="1028688"/>
    <lineage>
        <taxon>Eukaryota</taxon>
        <taxon>Metazoa</taxon>
        <taxon>Spiralia</taxon>
        <taxon>Lophotrochozoa</taxon>
        <taxon>Mollusca</taxon>
        <taxon>Gastropoda</taxon>
        <taxon>Heterobranchia</taxon>
        <taxon>Euthyneura</taxon>
        <taxon>Panpulmonata</taxon>
        <taxon>Eupulmonata</taxon>
        <taxon>Stylommatophora</taxon>
        <taxon>Helicina</taxon>
        <taxon>Arionoidea</taxon>
        <taxon>Arionidae</taxon>
        <taxon>Arion</taxon>
    </lineage>
</organism>
<sequence>MERQHQLKKCESFALKTESGHHSSVTHRRQQNLYNKYMTDTVHGCVTCTTSSIIVKHQ</sequence>
<proteinExistence type="predicted"/>
<dbReference type="EMBL" id="HACG01010654">
    <property type="protein sequence ID" value="CEK57519.1"/>
    <property type="molecule type" value="Transcribed_RNA"/>
</dbReference>
<name>A0A0B6YMR8_9EUPU</name>
<protein>
    <submittedName>
        <fullName evidence="1">Uncharacterized protein</fullName>
    </submittedName>
</protein>
<dbReference type="AlphaFoldDB" id="A0A0B6YMR8"/>
<accession>A0A0B6YMR8</accession>
<evidence type="ECO:0000313" key="1">
    <source>
        <dbReference type="EMBL" id="CEK57519.1"/>
    </source>
</evidence>